<evidence type="ECO:0000313" key="2">
    <source>
        <dbReference type="EMBL" id="GMN38059.1"/>
    </source>
</evidence>
<reference evidence="2" key="1">
    <citation type="submission" date="2023-07" db="EMBL/GenBank/DDBJ databases">
        <title>draft genome sequence of fig (Ficus carica).</title>
        <authorList>
            <person name="Takahashi T."/>
            <person name="Nishimura K."/>
        </authorList>
    </citation>
    <scope>NUCLEOTIDE SEQUENCE</scope>
</reference>
<dbReference type="AlphaFoldDB" id="A0AA87ZQZ2"/>
<dbReference type="PANTHER" id="PTHR35686">
    <property type="entry name" value="KINETOCHORE PROTEIN"/>
    <property type="match status" value="1"/>
</dbReference>
<feature type="region of interest" description="Disordered" evidence="1">
    <location>
        <begin position="106"/>
        <end position="126"/>
    </location>
</feature>
<accession>A0AA87ZQZ2</accession>
<comment type="caution">
    <text evidence="2">The sequence shown here is derived from an EMBL/GenBank/DDBJ whole genome shotgun (WGS) entry which is preliminary data.</text>
</comment>
<dbReference type="EMBL" id="BTGU01000007">
    <property type="protein sequence ID" value="GMN38059.1"/>
    <property type="molecule type" value="Genomic_DNA"/>
</dbReference>
<dbReference type="PANTHER" id="PTHR35686:SF1">
    <property type="entry name" value="KINETOCHORE PROTEIN"/>
    <property type="match status" value="1"/>
</dbReference>
<proteinExistence type="predicted"/>
<name>A0AA87ZQZ2_FICCA</name>
<keyword evidence="3" id="KW-1185">Reference proteome</keyword>
<protein>
    <submittedName>
        <fullName evidence="2">Uncharacterized protein</fullName>
    </submittedName>
</protein>
<evidence type="ECO:0000313" key="3">
    <source>
        <dbReference type="Proteomes" id="UP001187192"/>
    </source>
</evidence>
<dbReference type="Proteomes" id="UP001187192">
    <property type="component" value="Unassembled WGS sequence"/>
</dbReference>
<feature type="compositionally biased region" description="Polar residues" evidence="1">
    <location>
        <begin position="1"/>
        <end position="11"/>
    </location>
</feature>
<feature type="compositionally biased region" description="Basic and acidic residues" evidence="1">
    <location>
        <begin position="309"/>
        <end position="320"/>
    </location>
</feature>
<gene>
    <name evidence="2" type="ORF">TIFTF001_007325</name>
</gene>
<feature type="region of interest" description="Disordered" evidence="1">
    <location>
        <begin position="1"/>
        <end position="23"/>
    </location>
</feature>
<sequence length="488" mass="53758">MWRQQTFSANPDSDQSISDDDQDCPGNCVSLAASSAQKKGGVEILSRLELLKVASIVSCIGTHESGTKTSILSLEPTSSNFEDDVEMPNFYDEGDSICPAERAVSKDEGNTMLPKHSGRHGATKSSGDAVPCFGLEKLGSSYSWSSASKEAEALMHLNEHASSYSKPKKSFKVKGKGKPRFSFRFQSHKDGPVSPSISKNENNLSLSILEVPERLDVAELRTEENLVVELPEDIQGEEENITETMSPEVEALRHECGEQSMVELLDGLHGNTSLPRGNSEKNSSRRGKGLQLVVNKEDSPDLVDSCESSSDREGSDKEVEIASPKMKRQTIVDQFHEAFGATFLSDNRALFTVPQGSGLLWKLQQVMQSEKERDTEFSQKLKSGTCQRNEPSCIYVKILARYLDGKLTVCDCLASNNFEGSAWSEPPSELANEQIKRTVIFNPRVIKLTDNVNVDLEVGNCVRIHPPWKEVRVGNGEIIILAAYFSNC</sequence>
<organism evidence="2 3">
    <name type="scientific">Ficus carica</name>
    <name type="common">Common fig</name>
    <dbReference type="NCBI Taxonomy" id="3494"/>
    <lineage>
        <taxon>Eukaryota</taxon>
        <taxon>Viridiplantae</taxon>
        <taxon>Streptophyta</taxon>
        <taxon>Embryophyta</taxon>
        <taxon>Tracheophyta</taxon>
        <taxon>Spermatophyta</taxon>
        <taxon>Magnoliopsida</taxon>
        <taxon>eudicotyledons</taxon>
        <taxon>Gunneridae</taxon>
        <taxon>Pentapetalae</taxon>
        <taxon>rosids</taxon>
        <taxon>fabids</taxon>
        <taxon>Rosales</taxon>
        <taxon>Moraceae</taxon>
        <taxon>Ficeae</taxon>
        <taxon>Ficus</taxon>
    </lineage>
</organism>
<feature type="region of interest" description="Disordered" evidence="1">
    <location>
        <begin position="268"/>
        <end position="325"/>
    </location>
</feature>
<evidence type="ECO:0000256" key="1">
    <source>
        <dbReference type="SAM" id="MobiDB-lite"/>
    </source>
</evidence>